<comment type="caution">
    <text evidence="14">The sequence shown here is derived from an EMBL/GenBank/DDBJ whole genome shotgun (WGS) entry which is preliminary data.</text>
</comment>
<dbReference type="RefSeq" id="WP_246057245.1">
    <property type="nucleotide sequence ID" value="NZ_BAABAN010000004.1"/>
</dbReference>
<dbReference type="InterPro" id="IPR036412">
    <property type="entry name" value="HAD-like_sf"/>
</dbReference>
<dbReference type="InterPro" id="IPR023214">
    <property type="entry name" value="HAD_sf"/>
</dbReference>
<dbReference type="GO" id="GO:0000287">
    <property type="term" value="F:magnesium ion binding"/>
    <property type="evidence" value="ECO:0007669"/>
    <property type="project" value="TreeGrafter"/>
</dbReference>
<dbReference type="SFLD" id="SFLDF00029">
    <property type="entry name" value="phosphoserine_phosphatase"/>
    <property type="match status" value="1"/>
</dbReference>
<dbReference type="InterPro" id="IPR004469">
    <property type="entry name" value="PSP"/>
</dbReference>
<evidence type="ECO:0000313" key="14">
    <source>
        <dbReference type="EMBL" id="TQL72653.1"/>
    </source>
</evidence>
<evidence type="ECO:0000256" key="11">
    <source>
        <dbReference type="ARBA" id="ARBA00048138"/>
    </source>
</evidence>
<dbReference type="NCBIfam" id="TIGR01488">
    <property type="entry name" value="HAD-SF-IB"/>
    <property type="match status" value="1"/>
</dbReference>
<feature type="active site" description="Nucleophile" evidence="13">
    <location>
        <position position="82"/>
    </location>
</feature>
<keyword evidence="5" id="KW-0028">Amino-acid biosynthesis</keyword>
<evidence type="ECO:0000256" key="4">
    <source>
        <dbReference type="ARBA" id="ARBA00012640"/>
    </source>
</evidence>
<name>A0A543AJ96_9MICC</name>
<keyword evidence="7" id="KW-0378">Hydrolase</keyword>
<dbReference type="GO" id="GO:0036424">
    <property type="term" value="F:L-phosphoserine phosphatase activity"/>
    <property type="evidence" value="ECO:0007669"/>
    <property type="project" value="InterPro"/>
</dbReference>
<comment type="cofactor">
    <cofactor evidence="1">
        <name>Mg(2+)</name>
        <dbReference type="ChEBI" id="CHEBI:18420"/>
    </cofactor>
</comment>
<organism evidence="14 15">
    <name type="scientific">Enteractinococcus coprophilus</name>
    <dbReference type="NCBI Taxonomy" id="1027633"/>
    <lineage>
        <taxon>Bacteria</taxon>
        <taxon>Bacillati</taxon>
        <taxon>Actinomycetota</taxon>
        <taxon>Actinomycetes</taxon>
        <taxon>Micrococcales</taxon>
        <taxon>Micrococcaceae</taxon>
    </lineage>
</organism>
<dbReference type="SFLD" id="SFLDG01136">
    <property type="entry name" value="C1.6:_Phosphoserine_Phosphatas"/>
    <property type="match status" value="1"/>
</dbReference>
<dbReference type="SFLD" id="SFLDS00003">
    <property type="entry name" value="Haloacid_Dehalogenase"/>
    <property type="match status" value="1"/>
</dbReference>
<dbReference type="SFLD" id="SFLDG01137">
    <property type="entry name" value="C1.6.1:_Phosphoserine_Phosphat"/>
    <property type="match status" value="1"/>
</dbReference>
<comment type="catalytic activity">
    <reaction evidence="11">
        <text>O-phospho-L-serine + H2O = L-serine + phosphate</text>
        <dbReference type="Rhea" id="RHEA:21208"/>
        <dbReference type="ChEBI" id="CHEBI:15377"/>
        <dbReference type="ChEBI" id="CHEBI:33384"/>
        <dbReference type="ChEBI" id="CHEBI:43474"/>
        <dbReference type="ChEBI" id="CHEBI:57524"/>
        <dbReference type="EC" id="3.1.3.3"/>
    </reaction>
</comment>
<dbReference type="Proteomes" id="UP000319746">
    <property type="component" value="Unassembled WGS sequence"/>
</dbReference>
<keyword evidence="8" id="KW-0460">Magnesium</keyword>
<evidence type="ECO:0000256" key="10">
    <source>
        <dbReference type="ARBA" id="ARBA00031693"/>
    </source>
</evidence>
<sequence length="283" mass="30299">MPINIANMKIGDRVVVYNNVGHSRLDGVPTYAESLVGVGFTGHRWVSAADRLKDLPADWYSAVLSSAQVEIFKEQAPLVVFDVDSTLIHEEVIELLAAHAGKEQEVAEVTERAMRGEIDFADSLHHRVATLAGLPQEVLDEVAAAATLHDGSQELVDAVQQAGGYVYAVSGGFTHALEPLAKQLGLDGFTANTLEISDGKLTGKVTGRVIDRTAKADMLRQWAQERGVPLEATVAVGDGANDLDMIALAGYGVGFCPKPIVRRHADCIVEVPSHDVLRAVLGF</sequence>
<evidence type="ECO:0000256" key="5">
    <source>
        <dbReference type="ARBA" id="ARBA00022605"/>
    </source>
</evidence>
<evidence type="ECO:0000256" key="7">
    <source>
        <dbReference type="ARBA" id="ARBA00022801"/>
    </source>
</evidence>
<keyword evidence="15" id="KW-1185">Reference proteome</keyword>
<proteinExistence type="inferred from homology"/>
<evidence type="ECO:0000256" key="13">
    <source>
        <dbReference type="PIRSR" id="PIRSR604469-1"/>
    </source>
</evidence>
<keyword evidence="6" id="KW-0479">Metal-binding</keyword>
<evidence type="ECO:0000256" key="9">
    <source>
        <dbReference type="ARBA" id="ARBA00023299"/>
    </source>
</evidence>
<gene>
    <name evidence="14" type="ORF">FB556_1319</name>
</gene>
<comment type="pathway">
    <text evidence="2">Amino-acid biosynthesis; L-serine biosynthesis; L-serine from 3-phospho-D-glycerate: step 3/3.</text>
</comment>
<dbReference type="PANTHER" id="PTHR43344:SF2">
    <property type="entry name" value="PHOSPHOSERINE PHOSPHATASE"/>
    <property type="match status" value="1"/>
</dbReference>
<dbReference type="EMBL" id="VFOU01000002">
    <property type="protein sequence ID" value="TQL72653.1"/>
    <property type="molecule type" value="Genomic_DNA"/>
</dbReference>
<dbReference type="Pfam" id="PF12710">
    <property type="entry name" value="HAD"/>
    <property type="match status" value="1"/>
</dbReference>
<comment type="catalytic activity">
    <reaction evidence="12">
        <text>O-phospho-D-serine + H2O = D-serine + phosphate</text>
        <dbReference type="Rhea" id="RHEA:24873"/>
        <dbReference type="ChEBI" id="CHEBI:15377"/>
        <dbReference type="ChEBI" id="CHEBI:35247"/>
        <dbReference type="ChEBI" id="CHEBI:43474"/>
        <dbReference type="ChEBI" id="CHEBI:58680"/>
        <dbReference type="EC" id="3.1.3.3"/>
    </reaction>
</comment>
<dbReference type="EC" id="3.1.3.3" evidence="4"/>
<protein>
    <recommendedName>
        <fullName evidence="4">phosphoserine phosphatase</fullName>
        <ecNumber evidence="4">3.1.3.3</ecNumber>
    </recommendedName>
    <alternativeName>
        <fullName evidence="10">O-phosphoserine phosphohydrolase</fullName>
    </alternativeName>
</protein>
<dbReference type="Gene3D" id="3.40.50.1000">
    <property type="entry name" value="HAD superfamily/HAD-like"/>
    <property type="match status" value="1"/>
</dbReference>
<evidence type="ECO:0000256" key="1">
    <source>
        <dbReference type="ARBA" id="ARBA00001946"/>
    </source>
</evidence>
<feature type="active site" description="Proton donor" evidence="13">
    <location>
        <position position="84"/>
    </location>
</feature>
<keyword evidence="9" id="KW-0718">Serine biosynthesis</keyword>
<dbReference type="InterPro" id="IPR050582">
    <property type="entry name" value="HAD-like_SerB"/>
</dbReference>
<dbReference type="SUPFAM" id="SSF56784">
    <property type="entry name" value="HAD-like"/>
    <property type="match status" value="1"/>
</dbReference>
<dbReference type="GO" id="GO:0006564">
    <property type="term" value="P:L-serine biosynthetic process"/>
    <property type="evidence" value="ECO:0007669"/>
    <property type="project" value="UniProtKB-KW"/>
</dbReference>
<comment type="similarity">
    <text evidence="3">Belongs to the HAD-like hydrolase superfamily. SerB family.</text>
</comment>
<evidence type="ECO:0000256" key="8">
    <source>
        <dbReference type="ARBA" id="ARBA00022842"/>
    </source>
</evidence>
<evidence type="ECO:0000256" key="2">
    <source>
        <dbReference type="ARBA" id="ARBA00005135"/>
    </source>
</evidence>
<evidence type="ECO:0000256" key="6">
    <source>
        <dbReference type="ARBA" id="ARBA00022723"/>
    </source>
</evidence>
<evidence type="ECO:0000256" key="3">
    <source>
        <dbReference type="ARBA" id="ARBA00009184"/>
    </source>
</evidence>
<dbReference type="CDD" id="cd07500">
    <property type="entry name" value="HAD_PSP"/>
    <property type="match status" value="1"/>
</dbReference>
<evidence type="ECO:0000256" key="12">
    <source>
        <dbReference type="ARBA" id="ARBA00048523"/>
    </source>
</evidence>
<evidence type="ECO:0000313" key="15">
    <source>
        <dbReference type="Proteomes" id="UP000319746"/>
    </source>
</evidence>
<dbReference type="UniPathway" id="UPA00135">
    <property type="reaction ID" value="UER00198"/>
</dbReference>
<dbReference type="GO" id="GO:0005737">
    <property type="term" value="C:cytoplasm"/>
    <property type="evidence" value="ECO:0007669"/>
    <property type="project" value="TreeGrafter"/>
</dbReference>
<dbReference type="PANTHER" id="PTHR43344">
    <property type="entry name" value="PHOSPHOSERINE PHOSPHATASE"/>
    <property type="match status" value="1"/>
</dbReference>
<accession>A0A543AJ96</accession>
<dbReference type="AlphaFoldDB" id="A0A543AJ96"/>
<reference evidence="14 15" key="1">
    <citation type="submission" date="2019-06" db="EMBL/GenBank/DDBJ databases">
        <title>Sequencing the genomes of 1000 actinobacteria strains.</title>
        <authorList>
            <person name="Klenk H.-P."/>
        </authorList>
    </citation>
    <scope>NUCLEOTIDE SEQUENCE [LARGE SCALE GENOMIC DNA]</scope>
    <source>
        <strain evidence="14 15">DSM 24083</strain>
    </source>
</reference>
<dbReference type="NCBIfam" id="TIGR00338">
    <property type="entry name" value="serB"/>
    <property type="match status" value="1"/>
</dbReference>